<gene>
    <name evidence="2" type="ORF">LCGC14_1323100</name>
</gene>
<reference evidence="2" key="1">
    <citation type="journal article" date="2015" name="Nature">
        <title>Complex archaea that bridge the gap between prokaryotes and eukaryotes.</title>
        <authorList>
            <person name="Spang A."/>
            <person name="Saw J.H."/>
            <person name="Jorgensen S.L."/>
            <person name="Zaremba-Niedzwiedzka K."/>
            <person name="Martijn J."/>
            <person name="Lind A.E."/>
            <person name="van Eijk R."/>
            <person name="Schleper C."/>
            <person name="Guy L."/>
            <person name="Ettema T.J."/>
        </authorList>
    </citation>
    <scope>NUCLEOTIDE SEQUENCE</scope>
</reference>
<evidence type="ECO:0000256" key="1">
    <source>
        <dbReference type="SAM" id="Phobius"/>
    </source>
</evidence>
<organism evidence="2">
    <name type="scientific">marine sediment metagenome</name>
    <dbReference type="NCBI Taxonomy" id="412755"/>
    <lineage>
        <taxon>unclassified sequences</taxon>
        <taxon>metagenomes</taxon>
        <taxon>ecological metagenomes</taxon>
    </lineage>
</organism>
<feature type="non-terminal residue" evidence="2">
    <location>
        <position position="1"/>
    </location>
</feature>
<keyword evidence="1" id="KW-0812">Transmembrane</keyword>
<sequence length="86" mass="10267">LNSSNNSLYNFVSQPYYSIFLISVYIIDHMNEKKKHSHEIEVKKSPELNLPDFFKKLNNAIHTNDLQSIYQLSKIFTRHHFKKLNN</sequence>
<accession>A0A0F9KIX9</accession>
<name>A0A0F9KIX9_9ZZZZ</name>
<dbReference type="AlphaFoldDB" id="A0A0F9KIX9"/>
<feature type="transmembrane region" description="Helical" evidence="1">
    <location>
        <begin position="6"/>
        <end position="27"/>
    </location>
</feature>
<comment type="caution">
    <text evidence="2">The sequence shown here is derived from an EMBL/GenBank/DDBJ whole genome shotgun (WGS) entry which is preliminary data.</text>
</comment>
<keyword evidence="1" id="KW-0472">Membrane</keyword>
<evidence type="ECO:0000313" key="2">
    <source>
        <dbReference type="EMBL" id="KKM82094.1"/>
    </source>
</evidence>
<proteinExistence type="predicted"/>
<protein>
    <submittedName>
        <fullName evidence="2">Uncharacterized protein</fullName>
    </submittedName>
</protein>
<dbReference type="EMBL" id="LAZR01007917">
    <property type="protein sequence ID" value="KKM82094.1"/>
    <property type="molecule type" value="Genomic_DNA"/>
</dbReference>
<keyword evidence="1" id="KW-1133">Transmembrane helix</keyword>